<dbReference type="GO" id="GO:0006281">
    <property type="term" value="P:DNA repair"/>
    <property type="evidence" value="ECO:0007669"/>
    <property type="project" value="UniProtKB-KW"/>
</dbReference>
<evidence type="ECO:0000256" key="5">
    <source>
        <dbReference type="ARBA" id="ARBA00022723"/>
    </source>
</evidence>
<keyword evidence="2 15" id="KW-0436">Ligase</keyword>
<dbReference type="Pfam" id="PF04679">
    <property type="entry name" value="DNA_ligase_A_C"/>
    <property type="match status" value="1"/>
</dbReference>
<dbReference type="EC" id="6.5.1.1" evidence="1"/>
<keyword evidence="10" id="KW-0233">DNA recombination</keyword>
<dbReference type="GO" id="GO:0003677">
    <property type="term" value="F:DNA binding"/>
    <property type="evidence" value="ECO:0007669"/>
    <property type="project" value="InterPro"/>
</dbReference>
<evidence type="ECO:0000256" key="6">
    <source>
        <dbReference type="ARBA" id="ARBA00022741"/>
    </source>
</evidence>
<evidence type="ECO:0000256" key="9">
    <source>
        <dbReference type="ARBA" id="ARBA00022842"/>
    </source>
</evidence>
<evidence type="ECO:0000313" key="16">
    <source>
        <dbReference type="Proteomes" id="UP000005019"/>
    </source>
</evidence>
<dbReference type="InterPro" id="IPR050191">
    <property type="entry name" value="ATP-dep_DNA_ligase"/>
</dbReference>
<evidence type="ECO:0000256" key="3">
    <source>
        <dbReference type="ARBA" id="ARBA00022618"/>
    </source>
</evidence>
<dbReference type="Gene3D" id="3.30.470.30">
    <property type="entry name" value="DNA ligase/mRNA capping enzyme"/>
    <property type="match status" value="1"/>
</dbReference>
<reference evidence="15 16" key="1">
    <citation type="journal article" date="2011" name="J. Bacteriol.">
        <title>Genome sequence of Methyloversatilis universalis FAM5T, a methylotrophic representative of the order Rhodocyclales.</title>
        <authorList>
            <person name="Kittichotirat W."/>
            <person name="Good N.M."/>
            <person name="Hall R."/>
            <person name="Bringel F."/>
            <person name="Lajus A."/>
            <person name="Medigue C."/>
            <person name="Smalley N.E."/>
            <person name="Beck D."/>
            <person name="Bumgarner R."/>
            <person name="Vuilleumier S."/>
            <person name="Kalyuzhnaya M.G."/>
        </authorList>
    </citation>
    <scope>NUCLEOTIDE SEQUENCE [LARGE SCALE GENOMIC DNA]</scope>
    <source>
        <strain evidence="16">ATCC BAA-1314 / JCM 13912 / FAM5</strain>
    </source>
</reference>
<dbReference type="GO" id="GO:0006310">
    <property type="term" value="P:DNA recombination"/>
    <property type="evidence" value="ECO:0007669"/>
    <property type="project" value="UniProtKB-KW"/>
</dbReference>
<proteinExistence type="predicted"/>
<evidence type="ECO:0000256" key="13">
    <source>
        <dbReference type="ARBA" id="ARBA00034003"/>
    </source>
</evidence>
<dbReference type="OrthoDB" id="9767858at2"/>
<dbReference type="CDD" id="cd07972">
    <property type="entry name" value="OBF_DNA_ligase_Arch_LigB"/>
    <property type="match status" value="1"/>
</dbReference>
<sequence length="550" mass="60405">MKRFASLYDALDASTSTRAKVEAMRAYFALTPPEDAAWAVYVLAGGKLRQAAPSRLLRETGARVAGLPDWLVDECYEAVGDLAETLALILPPPEADDDAPLHRWVDRLGALRAAAAGDKPALLESAWRALDARSRFLFNKLITGGLRVGVSRLLVTRALSSVAGVPAETIAQRLIGYLASDPARAGMSGTRYEALIAPPGEGERGLQPYPFFLAHPLQQAPAEALGDADDWLAEWKWDGIRGQLVRRADEAALWSRGEELVSERFPELMEAALTLPEGCVLDGEVLAWQDGAPLPFARLQTRITRKTVSRRLIDSVPVVFMAYDLLELDGQDLRPQPQWARRQKLEALLTASAHPRLLSSPLISGDWLALAGQRAQSRDRGVEGLMLKRRDAAYGVGRVKSDARGQWWKWKVDPWTVDAVLLYAQRGHGRRAGLYSDYTFAVWSVAADGSRTLVPFAKAYSGLTDAEMRAVDAFIKANTIERFGPVCSVRPELVFELGFEGLQASPRHKSGIAVRFPRMLRWRQDKPAAEADTLEALKALLSPEGSIPNG</sequence>
<dbReference type="Proteomes" id="UP000005019">
    <property type="component" value="Unassembled WGS sequence"/>
</dbReference>
<dbReference type="InterPro" id="IPR012308">
    <property type="entry name" value="DNA_ligase_ATP-dep_N"/>
</dbReference>
<dbReference type="GO" id="GO:0046872">
    <property type="term" value="F:metal ion binding"/>
    <property type="evidence" value="ECO:0007669"/>
    <property type="project" value="UniProtKB-KW"/>
</dbReference>
<name>F5RA85_METUF</name>
<dbReference type="CDD" id="cd07897">
    <property type="entry name" value="Adenylation_DNA_ligase_Bac1"/>
    <property type="match status" value="1"/>
</dbReference>
<dbReference type="PANTHER" id="PTHR45674">
    <property type="entry name" value="DNA LIGASE 1/3 FAMILY MEMBER"/>
    <property type="match status" value="1"/>
</dbReference>
<evidence type="ECO:0000256" key="12">
    <source>
        <dbReference type="ARBA" id="ARBA00023306"/>
    </source>
</evidence>
<dbReference type="Pfam" id="PF01068">
    <property type="entry name" value="DNA_ligase_A_M"/>
    <property type="match status" value="1"/>
</dbReference>
<dbReference type="InterPro" id="IPR026333">
    <property type="entry name" value="ATP_dep_DNA_lig_pp_1105_fam"/>
</dbReference>
<accession>F5RA85</accession>
<comment type="caution">
    <text evidence="15">The sequence shown here is derived from an EMBL/GenBank/DDBJ whole genome shotgun (WGS) entry which is preliminary data.</text>
</comment>
<evidence type="ECO:0000256" key="8">
    <source>
        <dbReference type="ARBA" id="ARBA00022840"/>
    </source>
</evidence>
<dbReference type="InterPro" id="IPR016059">
    <property type="entry name" value="DNA_ligase_ATP-dep_CS"/>
</dbReference>
<dbReference type="STRING" id="1000565.METUNv1_01165"/>
<keyword evidence="6" id="KW-0547">Nucleotide-binding</keyword>
<evidence type="ECO:0000256" key="1">
    <source>
        <dbReference type="ARBA" id="ARBA00012727"/>
    </source>
</evidence>
<dbReference type="Pfam" id="PF04675">
    <property type="entry name" value="DNA_ligase_A_N"/>
    <property type="match status" value="1"/>
</dbReference>
<dbReference type="RefSeq" id="WP_008059718.1">
    <property type="nucleotide sequence ID" value="NZ_AFHG01000036.1"/>
</dbReference>
<dbReference type="NCBIfam" id="TIGR04120">
    <property type="entry name" value="DNA_lig_bact"/>
    <property type="match status" value="1"/>
</dbReference>
<dbReference type="EMBL" id="AFHG01000036">
    <property type="protein sequence ID" value="EGK72401.1"/>
    <property type="molecule type" value="Genomic_DNA"/>
</dbReference>
<dbReference type="GO" id="GO:0051301">
    <property type="term" value="P:cell division"/>
    <property type="evidence" value="ECO:0007669"/>
    <property type="project" value="UniProtKB-KW"/>
</dbReference>
<keyword evidence="11" id="KW-0234">DNA repair</keyword>
<keyword evidence="4" id="KW-0235">DNA replication</keyword>
<comment type="catalytic activity">
    <reaction evidence="13">
        <text>ATP + (deoxyribonucleotide)n-3'-hydroxyl + 5'-phospho-(deoxyribonucleotide)m = (deoxyribonucleotide)n+m + AMP + diphosphate.</text>
        <dbReference type="EC" id="6.5.1.1"/>
    </reaction>
</comment>
<dbReference type="PROSITE" id="PS50160">
    <property type="entry name" value="DNA_LIGASE_A3"/>
    <property type="match status" value="1"/>
</dbReference>
<keyword evidence="9" id="KW-0460">Magnesium</keyword>
<dbReference type="NCBIfam" id="NF006701">
    <property type="entry name" value="PRK09247.1"/>
    <property type="match status" value="1"/>
</dbReference>
<keyword evidence="7" id="KW-0227">DNA damage</keyword>
<dbReference type="Gene3D" id="1.10.3260.10">
    <property type="entry name" value="DNA ligase, ATP-dependent, N-terminal domain"/>
    <property type="match status" value="1"/>
</dbReference>
<dbReference type="SUPFAM" id="SSF50249">
    <property type="entry name" value="Nucleic acid-binding proteins"/>
    <property type="match status" value="1"/>
</dbReference>
<evidence type="ECO:0000256" key="2">
    <source>
        <dbReference type="ARBA" id="ARBA00022598"/>
    </source>
</evidence>
<dbReference type="eggNOG" id="COG1793">
    <property type="taxonomic scope" value="Bacteria"/>
</dbReference>
<keyword evidence="5" id="KW-0479">Metal-binding</keyword>
<dbReference type="Gene3D" id="2.40.50.140">
    <property type="entry name" value="Nucleic acid-binding proteins"/>
    <property type="match status" value="1"/>
</dbReference>
<dbReference type="GO" id="GO:0006260">
    <property type="term" value="P:DNA replication"/>
    <property type="evidence" value="ECO:0007669"/>
    <property type="project" value="UniProtKB-KW"/>
</dbReference>
<dbReference type="AlphaFoldDB" id="F5RA85"/>
<dbReference type="SUPFAM" id="SSF56091">
    <property type="entry name" value="DNA ligase/mRNA capping enzyme, catalytic domain"/>
    <property type="match status" value="1"/>
</dbReference>
<evidence type="ECO:0000256" key="10">
    <source>
        <dbReference type="ARBA" id="ARBA00023172"/>
    </source>
</evidence>
<dbReference type="GO" id="GO:0005524">
    <property type="term" value="F:ATP binding"/>
    <property type="evidence" value="ECO:0007669"/>
    <property type="project" value="UniProtKB-KW"/>
</dbReference>
<keyword evidence="3" id="KW-0132">Cell division</keyword>
<gene>
    <name evidence="15" type="ORF">METUNv1_01165</name>
</gene>
<evidence type="ECO:0000256" key="11">
    <source>
        <dbReference type="ARBA" id="ARBA00023204"/>
    </source>
</evidence>
<evidence type="ECO:0000256" key="7">
    <source>
        <dbReference type="ARBA" id="ARBA00022763"/>
    </source>
</evidence>
<keyword evidence="8" id="KW-0067">ATP-binding</keyword>
<dbReference type="PROSITE" id="PS00697">
    <property type="entry name" value="DNA_LIGASE_A1"/>
    <property type="match status" value="1"/>
</dbReference>
<evidence type="ECO:0000259" key="14">
    <source>
        <dbReference type="PROSITE" id="PS50160"/>
    </source>
</evidence>
<dbReference type="PANTHER" id="PTHR45674:SF13">
    <property type="entry name" value="DNA LIGASE-RELATED"/>
    <property type="match status" value="1"/>
</dbReference>
<evidence type="ECO:0000256" key="4">
    <source>
        <dbReference type="ARBA" id="ARBA00022705"/>
    </source>
</evidence>
<keyword evidence="16" id="KW-1185">Reference proteome</keyword>
<protein>
    <recommendedName>
        <fullName evidence="1">DNA ligase (ATP)</fullName>
        <ecNumber evidence="1">6.5.1.1</ecNumber>
    </recommendedName>
</protein>
<evidence type="ECO:0000313" key="15">
    <source>
        <dbReference type="EMBL" id="EGK72401.1"/>
    </source>
</evidence>
<dbReference type="InterPro" id="IPR012310">
    <property type="entry name" value="DNA_ligase_ATP-dep_cent"/>
</dbReference>
<dbReference type="InterPro" id="IPR012309">
    <property type="entry name" value="DNA_ligase_ATP-dep_C"/>
</dbReference>
<dbReference type="GO" id="GO:0003910">
    <property type="term" value="F:DNA ligase (ATP) activity"/>
    <property type="evidence" value="ECO:0007669"/>
    <property type="project" value="UniProtKB-EC"/>
</dbReference>
<feature type="domain" description="ATP-dependent DNA ligase family profile" evidence="14">
    <location>
        <begin position="311"/>
        <end position="444"/>
    </location>
</feature>
<keyword evidence="12" id="KW-0131">Cell cycle</keyword>
<dbReference type="InterPro" id="IPR012340">
    <property type="entry name" value="NA-bd_OB-fold"/>
</dbReference>
<organism evidence="15 16">
    <name type="scientific">Methyloversatilis universalis (strain ATCC BAA-1314 / DSM 25237 / JCM 13912 / CCUG 52030 / FAM5)</name>
    <dbReference type="NCBI Taxonomy" id="1000565"/>
    <lineage>
        <taxon>Bacteria</taxon>
        <taxon>Pseudomonadati</taxon>
        <taxon>Pseudomonadota</taxon>
        <taxon>Betaproteobacteria</taxon>
        <taxon>Nitrosomonadales</taxon>
        <taxon>Sterolibacteriaceae</taxon>
        <taxon>Methyloversatilis</taxon>
    </lineage>
</organism>
<dbReference type="InterPro" id="IPR036599">
    <property type="entry name" value="DNA_ligase_N_sf"/>
</dbReference>